<proteinExistence type="inferred from homology"/>
<dbReference type="InterPro" id="IPR025966">
    <property type="entry name" value="OppC_N"/>
</dbReference>
<protein>
    <submittedName>
        <fullName evidence="7">Peptide/nickel transport system permease protein</fullName>
    </submittedName>
</protein>
<comment type="similarity">
    <text evidence="5">Belongs to the binding-protein-dependent transport system permease family.</text>
</comment>
<evidence type="ECO:0000313" key="7">
    <source>
        <dbReference type="EMBL" id="SEO58499.1"/>
    </source>
</evidence>
<dbReference type="PANTHER" id="PTHR43839:SF3">
    <property type="entry name" value="OLIGOPEPTIDE ABC TRANSPORTER, PERMEASE PROTEIN"/>
    <property type="match status" value="1"/>
</dbReference>
<dbReference type="PANTHER" id="PTHR43839">
    <property type="entry name" value="OPPC IN A BINDING PROTEIN-DEPENDENT TRANSPORT SYSTEM"/>
    <property type="match status" value="1"/>
</dbReference>
<dbReference type="GO" id="GO:0055085">
    <property type="term" value="P:transmembrane transport"/>
    <property type="evidence" value="ECO:0007669"/>
    <property type="project" value="InterPro"/>
</dbReference>
<evidence type="ECO:0000256" key="5">
    <source>
        <dbReference type="RuleBase" id="RU363032"/>
    </source>
</evidence>
<feature type="transmembrane region" description="Helical" evidence="5">
    <location>
        <begin position="302"/>
        <end position="329"/>
    </location>
</feature>
<keyword evidence="2 5" id="KW-0812">Transmembrane</keyword>
<accession>A0A1H8QW34</accession>
<evidence type="ECO:0000259" key="6">
    <source>
        <dbReference type="PROSITE" id="PS50928"/>
    </source>
</evidence>
<organism evidence="7 8">
    <name type="scientific">Salinihabitans flavidus</name>
    <dbReference type="NCBI Taxonomy" id="569882"/>
    <lineage>
        <taxon>Bacteria</taxon>
        <taxon>Pseudomonadati</taxon>
        <taxon>Pseudomonadota</taxon>
        <taxon>Alphaproteobacteria</taxon>
        <taxon>Rhodobacterales</taxon>
        <taxon>Roseobacteraceae</taxon>
        <taxon>Salinihabitans</taxon>
    </lineage>
</organism>
<keyword evidence="4 5" id="KW-0472">Membrane</keyword>
<feature type="transmembrane region" description="Helical" evidence="5">
    <location>
        <begin position="171"/>
        <end position="204"/>
    </location>
</feature>
<evidence type="ECO:0000256" key="3">
    <source>
        <dbReference type="ARBA" id="ARBA00022989"/>
    </source>
</evidence>
<feature type="transmembrane region" description="Helical" evidence="5">
    <location>
        <begin position="45"/>
        <end position="67"/>
    </location>
</feature>
<evidence type="ECO:0000256" key="2">
    <source>
        <dbReference type="ARBA" id="ARBA00022692"/>
    </source>
</evidence>
<dbReference type="Pfam" id="PF00528">
    <property type="entry name" value="BPD_transp_1"/>
    <property type="match status" value="1"/>
</dbReference>
<reference evidence="7 8" key="1">
    <citation type="submission" date="2016-10" db="EMBL/GenBank/DDBJ databases">
        <authorList>
            <person name="de Groot N.N."/>
        </authorList>
    </citation>
    <scope>NUCLEOTIDE SEQUENCE [LARGE SCALE GENOMIC DNA]</scope>
    <source>
        <strain evidence="7 8">DSM 27842</strain>
    </source>
</reference>
<keyword evidence="8" id="KW-1185">Reference proteome</keyword>
<dbReference type="OrthoDB" id="9766870at2"/>
<keyword evidence="3 5" id="KW-1133">Transmembrane helix</keyword>
<dbReference type="InterPro" id="IPR035906">
    <property type="entry name" value="MetI-like_sf"/>
</dbReference>
<dbReference type="GO" id="GO:0005886">
    <property type="term" value="C:plasma membrane"/>
    <property type="evidence" value="ECO:0007669"/>
    <property type="project" value="UniProtKB-SubCell"/>
</dbReference>
<dbReference type="FunFam" id="1.10.3720.10:FF:000059">
    <property type="entry name" value="Oligopeptide ABC transporter, permease protein"/>
    <property type="match status" value="1"/>
</dbReference>
<dbReference type="RefSeq" id="WP_093117285.1">
    <property type="nucleotide sequence ID" value="NZ_FODS01000007.1"/>
</dbReference>
<keyword evidence="5" id="KW-0813">Transport</keyword>
<feature type="transmembrane region" description="Helical" evidence="5">
    <location>
        <begin position="349"/>
        <end position="370"/>
    </location>
</feature>
<dbReference type="AlphaFoldDB" id="A0A1H8QW34"/>
<name>A0A1H8QW34_9RHOB</name>
<dbReference type="EMBL" id="FODS01000007">
    <property type="protein sequence ID" value="SEO58499.1"/>
    <property type="molecule type" value="Genomic_DNA"/>
</dbReference>
<evidence type="ECO:0000313" key="8">
    <source>
        <dbReference type="Proteomes" id="UP000198893"/>
    </source>
</evidence>
<dbReference type="Proteomes" id="UP000198893">
    <property type="component" value="Unassembled WGS sequence"/>
</dbReference>
<evidence type="ECO:0000256" key="1">
    <source>
        <dbReference type="ARBA" id="ARBA00004651"/>
    </source>
</evidence>
<dbReference type="Gene3D" id="1.10.3720.10">
    <property type="entry name" value="MetI-like"/>
    <property type="match status" value="1"/>
</dbReference>
<dbReference type="SUPFAM" id="SSF161098">
    <property type="entry name" value="MetI-like"/>
    <property type="match status" value="1"/>
</dbReference>
<feature type="transmembrane region" description="Helical" evidence="5">
    <location>
        <begin position="224"/>
        <end position="254"/>
    </location>
</feature>
<dbReference type="STRING" id="569882.SAMN04490248_10775"/>
<dbReference type="InterPro" id="IPR000515">
    <property type="entry name" value="MetI-like"/>
</dbReference>
<gene>
    <name evidence="7" type="ORF">SAMN04490248_10775</name>
</gene>
<evidence type="ECO:0000256" key="4">
    <source>
        <dbReference type="ARBA" id="ARBA00023136"/>
    </source>
</evidence>
<sequence>MTTLPDGRYVDDRPYAPEDESEVRNPDLDAPNWLLIWRRFRSHRLALLAGIFLLLSYVLLPFAGFIAPYTASERHADHLYAPPQMVHFFHEGRFIGPHVIPLTAEADLENFRWTYIPDRDNPAPLKFFCEGGEYRLAGLIPTDRHLVCAPEGATLFLLGSDRLGRDVFSRILYGAQLSLTVGLVGITVSFAIGIVLGSIAGYFGGFADWSINRVIEILRSLPELPLWLALSAAVPSHWGPVAVFFIISIILGILDWPGLARAVRSKFLSLREEEFVRAAEMMGAGPRRVIGRHLLPNFLSHLIASATLSIPAMILGETALSFLGLGLRAPAVSWGVMLNDAQNLASIEIYPWTAIPMLPIVIVVLAFNFLGDGLRDALDPNRP</sequence>
<comment type="subcellular location">
    <subcellularLocation>
        <location evidence="1 5">Cell membrane</location>
        <topology evidence="1 5">Multi-pass membrane protein</topology>
    </subcellularLocation>
</comment>
<feature type="domain" description="ABC transmembrane type-1" evidence="6">
    <location>
        <begin position="175"/>
        <end position="371"/>
    </location>
</feature>
<dbReference type="Pfam" id="PF12911">
    <property type="entry name" value="OppC_N"/>
    <property type="match status" value="1"/>
</dbReference>
<dbReference type="PROSITE" id="PS50928">
    <property type="entry name" value="ABC_TM1"/>
    <property type="match status" value="1"/>
</dbReference>
<dbReference type="CDD" id="cd06261">
    <property type="entry name" value="TM_PBP2"/>
    <property type="match status" value="1"/>
</dbReference>